<dbReference type="GO" id="GO:0016747">
    <property type="term" value="F:acyltransferase activity, transferring groups other than amino-acyl groups"/>
    <property type="evidence" value="ECO:0007669"/>
    <property type="project" value="InterPro"/>
</dbReference>
<dbReference type="GO" id="GO:0000271">
    <property type="term" value="P:polysaccharide biosynthetic process"/>
    <property type="evidence" value="ECO:0007669"/>
    <property type="project" value="TreeGrafter"/>
</dbReference>
<protein>
    <recommendedName>
        <fullName evidence="2">Acyltransferase 3 domain-containing protein</fullName>
    </recommendedName>
</protein>
<dbReference type="PANTHER" id="PTHR23028">
    <property type="entry name" value="ACETYLTRANSFERASE"/>
    <property type="match status" value="1"/>
</dbReference>
<dbReference type="EMBL" id="CAADFC020000004">
    <property type="protein sequence ID" value="VIO66399.1"/>
    <property type="molecule type" value="Genomic_DNA"/>
</dbReference>
<keyword evidence="1" id="KW-0812">Transmembrane</keyword>
<dbReference type="PANTHER" id="PTHR23028:SF53">
    <property type="entry name" value="ACYL_TRANSF_3 DOMAIN-CONTAINING PROTEIN"/>
    <property type="match status" value="1"/>
</dbReference>
<feature type="transmembrane region" description="Helical" evidence="1">
    <location>
        <begin position="14"/>
        <end position="38"/>
    </location>
</feature>
<keyword evidence="4" id="KW-1185">Reference proteome</keyword>
<evidence type="ECO:0000313" key="4">
    <source>
        <dbReference type="Proteomes" id="UP000328092"/>
    </source>
</evidence>
<feature type="transmembrane region" description="Helical" evidence="1">
    <location>
        <begin position="203"/>
        <end position="223"/>
    </location>
</feature>
<dbReference type="OrthoDB" id="9796461at2"/>
<proteinExistence type="predicted"/>
<dbReference type="InterPro" id="IPR050879">
    <property type="entry name" value="Acyltransferase_3"/>
</dbReference>
<dbReference type="InterPro" id="IPR002656">
    <property type="entry name" value="Acyl_transf_3_dom"/>
</dbReference>
<dbReference type="Proteomes" id="UP000328092">
    <property type="component" value="Unassembled WGS sequence"/>
</dbReference>
<feature type="transmembrane region" description="Helical" evidence="1">
    <location>
        <begin position="235"/>
        <end position="263"/>
    </location>
</feature>
<feature type="transmembrane region" description="Helical" evidence="1">
    <location>
        <begin position="45"/>
        <end position="64"/>
    </location>
</feature>
<reference evidence="3" key="1">
    <citation type="submission" date="2019-02" db="EMBL/GenBank/DDBJ databases">
        <authorList>
            <person name="Pothier F.J."/>
        </authorList>
    </citation>
    <scope>NUCLEOTIDE SEQUENCE</scope>
    <source>
        <strain evidence="3">CI-1B</strain>
    </source>
</reference>
<feature type="transmembrane region" description="Helical" evidence="1">
    <location>
        <begin position="293"/>
        <end position="320"/>
    </location>
</feature>
<dbReference type="AlphaFoldDB" id="A0A508SUU1"/>
<sequence>MTTRNQSLDLLRGIAILMVVASHCANHATSFIPGFLAFTYDYGQLGVQLFFIVSGYTMMLTYGGRTDLAAAGSFYLRRAFRIVPLFWIAIVFYLVITRGEGVKQWAPEGLGAPDVVLTALFLHLFSLTAFNSVVPGGWSIGVEMQFYLLFPLIIRLFRQPNGPVACYALIAATSVAAGALAKFYLVPHLAASLPPQQAYLAEGFYFCWLPRQVICFGLGLLFYDIVERGNRPRLGALLLAGACLTSAWGAQVALLGAMAYVLLKGSVANSVLGLLGRHSYAIYLVHFPVVPAIAAWLHVDILLLTMLVAGASLALSYFIIEPMIERRFNRLGHQLAADLGRSRGVATA</sequence>
<comment type="caution">
    <text evidence="3">The sequence shown here is derived from an EMBL/GenBank/DDBJ whole genome shotgun (WGS) entry which is preliminary data.</text>
</comment>
<dbReference type="Pfam" id="PF01757">
    <property type="entry name" value="Acyl_transf_3"/>
    <property type="match status" value="1"/>
</dbReference>
<keyword evidence="1" id="KW-1133">Transmembrane helix</keyword>
<gene>
    <name evidence="3" type="ORF">CI1B_15210</name>
</gene>
<organism evidence="3 4">
    <name type="scientific">Bradyrhizobium ivorense</name>
    <dbReference type="NCBI Taxonomy" id="2511166"/>
    <lineage>
        <taxon>Bacteria</taxon>
        <taxon>Pseudomonadati</taxon>
        <taxon>Pseudomonadota</taxon>
        <taxon>Alphaproteobacteria</taxon>
        <taxon>Hyphomicrobiales</taxon>
        <taxon>Nitrobacteraceae</taxon>
        <taxon>Bradyrhizobium</taxon>
    </lineage>
</organism>
<evidence type="ECO:0000313" key="3">
    <source>
        <dbReference type="EMBL" id="VIO66399.1"/>
    </source>
</evidence>
<dbReference type="RefSeq" id="WP_139858161.1">
    <property type="nucleotide sequence ID" value="NZ_CAADFC020000004.1"/>
</dbReference>
<feature type="transmembrane region" description="Helical" evidence="1">
    <location>
        <begin position="164"/>
        <end position="183"/>
    </location>
</feature>
<feature type="domain" description="Acyltransferase 3" evidence="2">
    <location>
        <begin position="6"/>
        <end position="319"/>
    </location>
</feature>
<name>A0A508SUU1_9BRAD</name>
<accession>A0A508SUU1</accession>
<keyword evidence="1" id="KW-0472">Membrane</keyword>
<feature type="transmembrane region" description="Helical" evidence="1">
    <location>
        <begin position="79"/>
        <end position="97"/>
    </location>
</feature>
<evidence type="ECO:0000259" key="2">
    <source>
        <dbReference type="Pfam" id="PF01757"/>
    </source>
</evidence>
<dbReference type="GO" id="GO:0016020">
    <property type="term" value="C:membrane"/>
    <property type="evidence" value="ECO:0007669"/>
    <property type="project" value="TreeGrafter"/>
</dbReference>
<evidence type="ECO:0000256" key="1">
    <source>
        <dbReference type="SAM" id="Phobius"/>
    </source>
</evidence>